<dbReference type="InterPro" id="IPR059106">
    <property type="entry name" value="WHD_MalT"/>
</dbReference>
<accession>A0A2H3L2K0</accession>
<dbReference type="Pfam" id="PF13191">
    <property type="entry name" value="AAA_16"/>
    <property type="match status" value="1"/>
</dbReference>
<dbReference type="InterPro" id="IPR027417">
    <property type="entry name" value="P-loop_NTPase"/>
</dbReference>
<dbReference type="AlphaFoldDB" id="A0A2H3L2K0"/>
<evidence type="ECO:0000256" key="2">
    <source>
        <dbReference type="ARBA" id="ARBA00023125"/>
    </source>
</evidence>
<dbReference type="PANTHER" id="PTHR44688">
    <property type="entry name" value="DNA-BINDING TRANSCRIPTIONAL ACTIVATOR DEVR_DOSR"/>
    <property type="match status" value="1"/>
</dbReference>
<dbReference type="PANTHER" id="PTHR44688:SF16">
    <property type="entry name" value="DNA-BINDING TRANSCRIPTIONAL ACTIVATOR DEVR_DOSR"/>
    <property type="match status" value="1"/>
</dbReference>
<reference evidence="5 6" key="1">
    <citation type="submission" date="2016-05" db="EMBL/GenBank/DDBJ databases">
        <authorList>
            <person name="Lavstsen T."/>
            <person name="Jespersen J.S."/>
        </authorList>
    </citation>
    <scope>NUCLEOTIDE SEQUENCE [LARGE SCALE GENOMIC DNA]</scope>
    <source>
        <strain evidence="5 6">B7-9</strain>
    </source>
</reference>
<dbReference type="Pfam" id="PF00196">
    <property type="entry name" value="GerE"/>
    <property type="match status" value="1"/>
</dbReference>
<dbReference type="SUPFAM" id="SSF46894">
    <property type="entry name" value="C-terminal effector domain of the bipartite response regulators"/>
    <property type="match status" value="1"/>
</dbReference>
<sequence length="952" mass="103557">MLQQFANPGDASRPVALVVAPNKLRPPLVRVRSIERPQLHHRLDAAREVPLTIIAAPAGYGKTTLLATWLANAERRARQVNEPALQAPSDTLRSAWLALDAGDNDPTRLLAGLVAALQTVIPELGAAVLPLLGAAPVLDYAAALAIISGDLLTHDQPVLLVLDDTHLLTDRRATALLADFVERQPPQLHLILAGRADPPLPLARLRACGVLNEVRAAELRFTAPEVAAFLRTTMQITLTDAQAAHLAERTEGWPAGVQLASLAYRQQTDAISTASFGRHRFMLDYLADEVLAQQSPAIAQFLLMTSILGRMCGELCDAVLDAHPCMTDNCRASTTEPSSAPNIRGAALLATLEQANLFLIALDDERRWYRYHHLFADLLRYHLQQRLPDHIPALHRRAAHWFAAQGLIDEAVHHALAADDVVLAATLVATEGRNRLIRGELVTLRAWLDALPLEQRRAAPHLLLLEAWTQVWAYQPEAVAAALAELAKRTEPLARALAAEVLALEAFVAYSRDDQAVALCLAQHALAQSGDDPWLHGVLYASLGDMAWFAEDATRALACHRCALAHACRCGDLVQLVDACHSLAQFELLQGRLTAAEAAYAYGDQQLAERGSAAQPFRELLALSRAGMLYERYDLTAARAAAELGLVWTSRCGLSAYEPFAQIELARIAAAQGDALAARRALLAMQQGRHHLAGTSGRELPVWFETLNLRHVEIWISLGDTAALIGWVRDHWTPPDPKAAVGPLIRQFALAAALVACLDHAEQLAPLVQQTGRPMATLASQLIASCRQRFTAWGLGAVVLELETLAAVLHWHMAEPDHAFAALERALVLANPEGFVRPFLSRGAPMRTLCAAALARRNGRRDPLTGLLRRLHDLFPPAAPSAPTPRTLAEPLTPREINVLALLANGCSHREIAAHLTIAPDTARTHIKNIYGKLQVQNRVQAVEQARILALV</sequence>
<dbReference type="InterPro" id="IPR036388">
    <property type="entry name" value="WH-like_DNA-bd_sf"/>
</dbReference>
<dbReference type="GO" id="GO:0003677">
    <property type="term" value="F:DNA binding"/>
    <property type="evidence" value="ECO:0007669"/>
    <property type="project" value="UniProtKB-KW"/>
</dbReference>
<dbReference type="InterPro" id="IPR016032">
    <property type="entry name" value="Sig_transdc_resp-reg_C-effctor"/>
</dbReference>
<dbReference type="RefSeq" id="WP_097652731.1">
    <property type="nucleotide sequence ID" value="NZ_LYXE01000086.1"/>
</dbReference>
<evidence type="ECO:0000256" key="1">
    <source>
        <dbReference type="ARBA" id="ARBA00023015"/>
    </source>
</evidence>
<dbReference type="Gene3D" id="1.10.10.10">
    <property type="entry name" value="Winged helix-like DNA-binding domain superfamily/Winged helix DNA-binding domain"/>
    <property type="match status" value="1"/>
</dbReference>
<dbReference type="EMBL" id="LYXE01000086">
    <property type="protein sequence ID" value="PDV98979.1"/>
    <property type="molecule type" value="Genomic_DNA"/>
</dbReference>
<feature type="domain" description="HTH luxR-type" evidence="4">
    <location>
        <begin position="885"/>
        <end position="950"/>
    </location>
</feature>
<keyword evidence="2" id="KW-0238">DNA-binding</keyword>
<evidence type="ECO:0000313" key="5">
    <source>
        <dbReference type="EMBL" id="PDV98979.1"/>
    </source>
</evidence>
<dbReference type="Pfam" id="PF17874">
    <property type="entry name" value="TPR_MalT"/>
    <property type="match status" value="1"/>
</dbReference>
<organism evidence="5 6">
    <name type="scientific">Candidatus Chloroploca asiatica</name>
    <dbReference type="NCBI Taxonomy" id="1506545"/>
    <lineage>
        <taxon>Bacteria</taxon>
        <taxon>Bacillati</taxon>
        <taxon>Chloroflexota</taxon>
        <taxon>Chloroflexia</taxon>
        <taxon>Chloroflexales</taxon>
        <taxon>Chloroflexineae</taxon>
        <taxon>Oscillochloridaceae</taxon>
        <taxon>Candidatus Chloroploca</taxon>
    </lineage>
</organism>
<evidence type="ECO:0000256" key="3">
    <source>
        <dbReference type="ARBA" id="ARBA00023163"/>
    </source>
</evidence>
<keyword evidence="1" id="KW-0805">Transcription regulation</keyword>
<dbReference type="InterPro" id="IPR041617">
    <property type="entry name" value="TPR_MalT"/>
</dbReference>
<evidence type="ECO:0000313" key="6">
    <source>
        <dbReference type="Proteomes" id="UP000220922"/>
    </source>
</evidence>
<dbReference type="Pfam" id="PF25873">
    <property type="entry name" value="WHD_MalT"/>
    <property type="match status" value="1"/>
</dbReference>
<gene>
    <name evidence="5" type="ORF">A9Q02_14105</name>
</gene>
<dbReference type="InterPro" id="IPR000792">
    <property type="entry name" value="Tscrpt_reg_LuxR_C"/>
</dbReference>
<dbReference type="Gene3D" id="1.25.40.10">
    <property type="entry name" value="Tetratricopeptide repeat domain"/>
    <property type="match status" value="1"/>
</dbReference>
<evidence type="ECO:0000259" key="4">
    <source>
        <dbReference type="PROSITE" id="PS50043"/>
    </source>
</evidence>
<name>A0A2H3L2K0_9CHLR</name>
<dbReference type="CDD" id="cd06170">
    <property type="entry name" value="LuxR_C_like"/>
    <property type="match status" value="1"/>
</dbReference>
<dbReference type="SUPFAM" id="SSF52540">
    <property type="entry name" value="P-loop containing nucleoside triphosphate hydrolases"/>
    <property type="match status" value="1"/>
</dbReference>
<comment type="caution">
    <text evidence="5">The sequence shown here is derived from an EMBL/GenBank/DDBJ whole genome shotgun (WGS) entry which is preliminary data.</text>
</comment>
<dbReference type="Proteomes" id="UP000220922">
    <property type="component" value="Unassembled WGS sequence"/>
</dbReference>
<dbReference type="SUPFAM" id="SSF48452">
    <property type="entry name" value="TPR-like"/>
    <property type="match status" value="1"/>
</dbReference>
<proteinExistence type="predicted"/>
<dbReference type="PROSITE" id="PS50043">
    <property type="entry name" value="HTH_LUXR_2"/>
    <property type="match status" value="1"/>
</dbReference>
<dbReference type="InterPro" id="IPR041664">
    <property type="entry name" value="AAA_16"/>
</dbReference>
<keyword evidence="3" id="KW-0804">Transcription</keyword>
<dbReference type="GO" id="GO:0006355">
    <property type="term" value="P:regulation of DNA-templated transcription"/>
    <property type="evidence" value="ECO:0007669"/>
    <property type="project" value="InterPro"/>
</dbReference>
<dbReference type="SMART" id="SM00421">
    <property type="entry name" value="HTH_LUXR"/>
    <property type="match status" value="1"/>
</dbReference>
<protein>
    <recommendedName>
        <fullName evidence="4">HTH luxR-type domain-containing protein</fullName>
    </recommendedName>
</protein>
<dbReference type="PRINTS" id="PR00038">
    <property type="entry name" value="HTHLUXR"/>
</dbReference>
<keyword evidence="6" id="KW-1185">Reference proteome</keyword>
<dbReference type="InterPro" id="IPR011990">
    <property type="entry name" value="TPR-like_helical_dom_sf"/>
</dbReference>